<feature type="transmembrane region" description="Helical" evidence="1">
    <location>
        <begin position="6"/>
        <end position="27"/>
    </location>
</feature>
<sequence length="385" mass="40634">MIKLFFETLSMIVIGLVTGAFAGGLVFGKGMGGAMIGGGTGAALLALLTMLFHFMKWDKAKMKYASTSLLPGALIGGSQLLGFGAKGAVIFGFCNAIIYSTLIHKMVENHVNKERYVLYHGHYLILFLLGSIGTFVAINVIGIIDHLVNFNKAAMELPFYLTNLAVVVVALLIYATGVLIKKRKQETWPQAVQASRNMSFILAAIIAVLMVVFTCTHLGMVSLDGVVRRVAGLVLPYGVGVFLPLSFGYLLASNKHRPVMGAVFSLVGGSLILLVGISVAPMLLLPGSGLMWAGLVIGMVMMMLSILSMAKPETHLFTGCLIIICSILSFIGAAGGLVVGGLLGLIGGTFIAAWNGVLSKTGSNDHDLSKRPKDIPTVNSNTITG</sequence>
<dbReference type="Pfam" id="PF19609">
    <property type="entry name" value="DUF6114"/>
    <property type="match status" value="1"/>
</dbReference>
<keyword evidence="1" id="KW-1133">Transmembrane helix</keyword>
<evidence type="ECO:0000313" key="2">
    <source>
        <dbReference type="EMBL" id="GAJ39001.1"/>
    </source>
</evidence>
<name>A0A023DDE9_9BACL</name>
<feature type="transmembrane region" description="Helical" evidence="1">
    <location>
        <begin position="233"/>
        <end position="252"/>
    </location>
</feature>
<gene>
    <name evidence="2" type="ORF">GCA01S_011_00540</name>
</gene>
<feature type="transmembrane region" description="Helical" evidence="1">
    <location>
        <begin position="75"/>
        <end position="102"/>
    </location>
</feature>
<protein>
    <submittedName>
        <fullName evidence="2">Uncharacterized protein</fullName>
    </submittedName>
</protein>
<accession>A0A023DDE9</accession>
<comment type="caution">
    <text evidence="2">The sequence shown here is derived from an EMBL/GenBank/DDBJ whole genome shotgun (WGS) entry which is preliminary data.</text>
</comment>
<keyword evidence="3" id="KW-1185">Reference proteome</keyword>
<dbReference type="AlphaFoldDB" id="A0A023DDE9"/>
<dbReference type="InterPro" id="IPR046096">
    <property type="entry name" value="DUF6114"/>
</dbReference>
<feature type="transmembrane region" description="Helical" evidence="1">
    <location>
        <begin position="123"/>
        <end position="144"/>
    </location>
</feature>
<feature type="transmembrane region" description="Helical" evidence="1">
    <location>
        <begin position="321"/>
        <end position="354"/>
    </location>
</feature>
<feature type="transmembrane region" description="Helical" evidence="1">
    <location>
        <begin position="200"/>
        <end position="221"/>
    </location>
</feature>
<dbReference type="Proteomes" id="UP000023561">
    <property type="component" value="Unassembled WGS sequence"/>
</dbReference>
<feature type="transmembrane region" description="Helical" evidence="1">
    <location>
        <begin position="34"/>
        <end position="55"/>
    </location>
</feature>
<feature type="transmembrane region" description="Helical" evidence="1">
    <location>
        <begin position="290"/>
        <end position="309"/>
    </location>
</feature>
<evidence type="ECO:0000256" key="1">
    <source>
        <dbReference type="SAM" id="Phobius"/>
    </source>
</evidence>
<evidence type="ECO:0000313" key="3">
    <source>
        <dbReference type="Proteomes" id="UP000023561"/>
    </source>
</evidence>
<dbReference type="RefSeq" id="WP_052510019.1">
    <property type="nucleotide sequence ID" value="NZ_BAWO01000011.1"/>
</dbReference>
<dbReference type="OrthoDB" id="2965573at2"/>
<proteinExistence type="predicted"/>
<organism evidence="2 3">
    <name type="scientific">Parageobacillus caldoxylosilyticus NBRC 107762</name>
    <dbReference type="NCBI Taxonomy" id="1220594"/>
    <lineage>
        <taxon>Bacteria</taxon>
        <taxon>Bacillati</taxon>
        <taxon>Bacillota</taxon>
        <taxon>Bacilli</taxon>
        <taxon>Bacillales</taxon>
        <taxon>Anoxybacillaceae</taxon>
        <taxon>Saccharococcus</taxon>
    </lineage>
</organism>
<dbReference type="GeneID" id="301193636"/>
<reference evidence="2 3" key="1">
    <citation type="submission" date="2014-04" db="EMBL/GenBank/DDBJ databases">
        <title>Whole genome shotgun sequence of Geobacillus caldoxylosilyticus NBRC 107762.</title>
        <authorList>
            <person name="Hosoyama A."/>
            <person name="Hosoyama Y."/>
            <person name="Katano-Makiyama Y."/>
            <person name="Tsuchikane K."/>
            <person name="Ohji S."/>
            <person name="Ichikawa N."/>
            <person name="Yamazoe A."/>
            <person name="Fujita N."/>
        </authorList>
    </citation>
    <scope>NUCLEOTIDE SEQUENCE [LARGE SCALE GENOMIC DNA]</scope>
    <source>
        <strain evidence="2 3">NBRC 107762</strain>
    </source>
</reference>
<keyword evidence="1" id="KW-0812">Transmembrane</keyword>
<keyword evidence="1" id="KW-0472">Membrane</keyword>
<dbReference type="EMBL" id="BAWO01000011">
    <property type="protein sequence ID" value="GAJ39001.1"/>
    <property type="molecule type" value="Genomic_DNA"/>
</dbReference>
<feature type="transmembrane region" description="Helical" evidence="1">
    <location>
        <begin position="259"/>
        <end position="284"/>
    </location>
</feature>
<feature type="transmembrane region" description="Helical" evidence="1">
    <location>
        <begin position="159"/>
        <end position="180"/>
    </location>
</feature>